<keyword evidence="3" id="KW-0109">Calcium transport</keyword>
<keyword evidence="2" id="KW-0813">Transport</keyword>
<feature type="transmembrane region" description="Helical" evidence="14">
    <location>
        <begin position="145"/>
        <end position="166"/>
    </location>
</feature>
<comment type="caution">
    <text evidence="16">The sequence shown here is derived from an EMBL/GenBank/DDBJ whole genome shotgun (WGS) entry which is preliminary data.</text>
</comment>
<organism evidence="16 17">
    <name type="scientific">Symbiodinium pilosum</name>
    <name type="common">Dinoflagellate</name>
    <dbReference type="NCBI Taxonomy" id="2952"/>
    <lineage>
        <taxon>Eukaryota</taxon>
        <taxon>Sar</taxon>
        <taxon>Alveolata</taxon>
        <taxon>Dinophyceae</taxon>
        <taxon>Suessiales</taxon>
        <taxon>Symbiodiniaceae</taxon>
        <taxon>Symbiodinium</taxon>
    </lineage>
</organism>
<feature type="compositionally biased region" description="Basic and acidic residues" evidence="13">
    <location>
        <begin position="32"/>
        <end position="42"/>
    </location>
</feature>
<dbReference type="Gene3D" id="1.10.287.70">
    <property type="match status" value="1"/>
</dbReference>
<evidence type="ECO:0000313" key="16">
    <source>
        <dbReference type="EMBL" id="CAE7552961.1"/>
    </source>
</evidence>
<dbReference type="PANTHER" id="PTHR45628">
    <property type="entry name" value="VOLTAGE-DEPENDENT CALCIUM CHANNEL TYPE A SUBUNIT ALPHA-1"/>
    <property type="match status" value="1"/>
</dbReference>
<keyword evidence="12" id="KW-0407">Ion channel</keyword>
<dbReference type="SUPFAM" id="SSF81324">
    <property type="entry name" value="Voltage-gated potassium channels"/>
    <property type="match status" value="2"/>
</dbReference>
<dbReference type="AlphaFoldDB" id="A0A812U299"/>
<evidence type="ECO:0000256" key="9">
    <source>
        <dbReference type="ARBA" id="ARBA00023065"/>
    </source>
</evidence>
<name>A0A812U299_SYMPI</name>
<dbReference type="Gene3D" id="1.20.120.350">
    <property type="entry name" value="Voltage-gated potassium channels. Chain C"/>
    <property type="match status" value="2"/>
</dbReference>
<keyword evidence="7" id="KW-0851">Voltage-gated channel</keyword>
<feature type="transmembrane region" description="Helical" evidence="14">
    <location>
        <begin position="386"/>
        <end position="408"/>
    </location>
</feature>
<evidence type="ECO:0000256" key="11">
    <source>
        <dbReference type="ARBA" id="ARBA00023180"/>
    </source>
</evidence>
<dbReference type="GO" id="GO:0005891">
    <property type="term" value="C:voltage-gated calcium channel complex"/>
    <property type="evidence" value="ECO:0007669"/>
    <property type="project" value="TreeGrafter"/>
</dbReference>
<sequence length="634" mass="72882">MSHRAFESLPGEDSYAYSLADQSPTAGSAEAAEERRQEHERLEEIEKKLAEKKRRLQELDEFYDHRREAIRRRVADKQDQVDHYRRKSSMYRSSPKFRMSNGPPGCRFFQFVDEAWFDGVVALVIVLNLLLIVMELTDDTKGSAFFWWDTVILVFYIAEFCSRLALHHEDLLFGPCTAVWTFWVDLLIIVVGVLDLWICPQIFRATPPAWTAWLQGLRAVRVVKLVRLLNDTSWADEQGFQLFILAVILSNALMIGLELNFPDFQGFRLLDNLMLAIFTFEIIVRIRNSGCRFFHAQNEAFYNWLDLVIVMLGVVEQWLLPLVGFSLYMSGAVEESPFGEGQPQTQAMRLLRLARLLRLMRLLRLIRNIPPLYTLAIGILESFQGMTWVFLLALVVLYTCAILCTQLIGHRLIVPVDFPESASRVFPSVGDSMFVLFKVMNADTGPLEPLFSALPISKLFTACFMILSNWAILAILTAVVSENLISACADHRKQHDDAAQQEKRQNLSKIFFNIFVKMDEQGDANRKVSRPEFERMRGELEAELEAANIYIDNLSEWFELLCKKPSIQEDPQVDLDDLLDALHLQSKEVSQRTLMRMERRIGSLEAMVCILLGEDPKSPRKQSEKTFRSQNKGC</sequence>
<evidence type="ECO:0000256" key="6">
    <source>
        <dbReference type="ARBA" id="ARBA00022837"/>
    </source>
</evidence>
<keyword evidence="9" id="KW-0406">Ion transport</keyword>
<evidence type="ECO:0000256" key="13">
    <source>
        <dbReference type="SAM" id="MobiDB-lite"/>
    </source>
</evidence>
<evidence type="ECO:0000256" key="1">
    <source>
        <dbReference type="ARBA" id="ARBA00004141"/>
    </source>
</evidence>
<dbReference type="GO" id="GO:0008331">
    <property type="term" value="F:high voltage-gated calcium channel activity"/>
    <property type="evidence" value="ECO:0007669"/>
    <property type="project" value="TreeGrafter"/>
</dbReference>
<keyword evidence="11" id="KW-0325">Glycoprotein</keyword>
<evidence type="ECO:0000259" key="15">
    <source>
        <dbReference type="Pfam" id="PF00520"/>
    </source>
</evidence>
<keyword evidence="8 14" id="KW-1133">Transmembrane helix</keyword>
<evidence type="ECO:0000256" key="7">
    <source>
        <dbReference type="ARBA" id="ARBA00022882"/>
    </source>
</evidence>
<feature type="domain" description="Ion transport" evidence="15">
    <location>
        <begin position="240"/>
        <end position="484"/>
    </location>
</feature>
<reference evidence="16" key="1">
    <citation type="submission" date="2021-02" db="EMBL/GenBank/DDBJ databases">
        <authorList>
            <person name="Dougan E. K."/>
            <person name="Rhodes N."/>
            <person name="Thang M."/>
            <person name="Chan C."/>
        </authorList>
    </citation>
    <scope>NUCLEOTIDE SEQUENCE</scope>
</reference>
<feature type="transmembrane region" description="Helical" evidence="14">
    <location>
        <begin position="307"/>
        <end position="328"/>
    </location>
</feature>
<comment type="subcellular location">
    <subcellularLocation>
        <location evidence="1">Membrane</location>
        <topology evidence="1">Multi-pass membrane protein</topology>
    </subcellularLocation>
</comment>
<dbReference type="Proteomes" id="UP000649617">
    <property type="component" value="Unassembled WGS sequence"/>
</dbReference>
<evidence type="ECO:0000256" key="4">
    <source>
        <dbReference type="ARBA" id="ARBA00022673"/>
    </source>
</evidence>
<accession>A0A812U299</accession>
<feature type="transmembrane region" description="Helical" evidence="14">
    <location>
        <begin position="459"/>
        <end position="480"/>
    </location>
</feature>
<keyword evidence="10 14" id="KW-0472">Membrane</keyword>
<proteinExistence type="predicted"/>
<keyword evidence="5 14" id="KW-0812">Transmembrane</keyword>
<gene>
    <name evidence="16" type="primary">Cacna1d</name>
    <name evidence="16" type="ORF">SPIL2461_LOCUS14703</name>
</gene>
<dbReference type="Pfam" id="PF00520">
    <property type="entry name" value="Ion_trans"/>
    <property type="match status" value="1"/>
</dbReference>
<keyword evidence="6" id="KW-0106">Calcium</keyword>
<evidence type="ECO:0000256" key="12">
    <source>
        <dbReference type="ARBA" id="ARBA00023303"/>
    </source>
</evidence>
<feature type="transmembrane region" description="Helical" evidence="14">
    <location>
        <begin position="115"/>
        <end position="133"/>
    </location>
</feature>
<dbReference type="GO" id="GO:0098703">
    <property type="term" value="P:calcium ion import across plasma membrane"/>
    <property type="evidence" value="ECO:0007669"/>
    <property type="project" value="TreeGrafter"/>
</dbReference>
<protein>
    <submittedName>
        <fullName evidence="16">Cacna1d protein</fullName>
    </submittedName>
</protein>
<evidence type="ECO:0000313" key="17">
    <source>
        <dbReference type="Proteomes" id="UP000649617"/>
    </source>
</evidence>
<dbReference type="EMBL" id="CAJNIZ010034446">
    <property type="protein sequence ID" value="CAE7552961.1"/>
    <property type="molecule type" value="Genomic_DNA"/>
</dbReference>
<dbReference type="InterPro" id="IPR005821">
    <property type="entry name" value="Ion_trans_dom"/>
</dbReference>
<keyword evidence="17" id="KW-1185">Reference proteome</keyword>
<evidence type="ECO:0000256" key="3">
    <source>
        <dbReference type="ARBA" id="ARBA00022568"/>
    </source>
</evidence>
<keyword evidence="4" id="KW-0107">Calcium channel</keyword>
<evidence type="ECO:0000256" key="8">
    <source>
        <dbReference type="ARBA" id="ARBA00022989"/>
    </source>
</evidence>
<evidence type="ECO:0000256" key="5">
    <source>
        <dbReference type="ARBA" id="ARBA00022692"/>
    </source>
</evidence>
<dbReference type="OrthoDB" id="422578at2759"/>
<feature type="transmembrane region" description="Helical" evidence="14">
    <location>
        <begin position="362"/>
        <end position="380"/>
    </location>
</feature>
<feature type="transmembrane region" description="Helical" evidence="14">
    <location>
        <begin position="178"/>
        <end position="198"/>
    </location>
</feature>
<dbReference type="InterPro" id="IPR027359">
    <property type="entry name" value="Volt_channel_dom_sf"/>
</dbReference>
<evidence type="ECO:0000256" key="2">
    <source>
        <dbReference type="ARBA" id="ARBA00022448"/>
    </source>
</evidence>
<feature type="transmembrane region" description="Helical" evidence="14">
    <location>
        <begin position="269"/>
        <end position="287"/>
    </location>
</feature>
<evidence type="ECO:0000256" key="14">
    <source>
        <dbReference type="SAM" id="Phobius"/>
    </source>
</evidence>
<dbReference type="PANTHER" id="PTHR45628:SF7">
    <property type="entry name" value="VOLTAGE-DEPENDENT CALCIUM CHANNEL TYPE A SUBUNIT ALPHA-1"/>
    <property type="match status" value="1"/>
</dbReference>
<evidence type="ECO:0000256" key="10">
    <source>
        <dbReference type="ARBA" id="ARBA00023136"/>
    </source>
</evidence>
<feature type="region of interest" description="Disordered" evidence="13">
    <location>
        <begin position="1"/>
        <end position="42"/>
    </location>
</feature>
<dbReference type="InterPro" id="IPR050599">
    <property type="entry name" value="VDCC_alpha-1_subunit"/>
</dbReference>
<feature type="transmembrane region" description="Helical" evidence="14">
    <location>
        <begin position="239"/>
        <end position="257"/>
    </location>
</feature>